<organism evidence="1 2">
    <name type="scientific">Oesophagostomum dentatum</name>
    <name type="common">Nodular worm</name>
    <dbReference type="NCBI Taxonomy" id="61180"/>
    <lineage>
        <taxon>Eukaryota</taxon>
        <taxon>Metazoa</taxon>
        <taxon>Ecdysozoa</taxon>
        <taxon>Nematoda</taxon>
        <taxon>Chromadorea</taxon>
        <taxon>Rhabditida</taxon>
        <taxon>Rhabditina</taxon>
        <taxon>Rhabditomorpha</taxon>
        <taxon>Strongyloidea</taxon>
        <taxon>Strongylidae</taxon>
        <taxon>Oesophagostomum</taxon>
    </lineage>
</organism>
<dbReference type="PANTHER" id="PTHR21523">
    <property type="match status" value="1"/>
</dbReference>
<accession>A0A0B1TAJ9</accession>
<keyword evidence="2" id="KW-1185">Reference proteome</keyword>
<dbReference type="Proteomes" id="UP000053660">
    <property type="component" value="Unassembled WGS sequence"/>
</dbReference>
<evidence type="ECO:0000313" key="1">
    <source>
        <dbReference type="EMBL" id="KHJ94284.1"/>
    </source>
</evidence>
<dbReference type="PANTHER" id="PTHR21523:SF38">
    <property type="entry name" value="MLT-TEN (MLT-10) RELATED"/>
    <property type="match status" value="1"/>
</dbReference>
<dbReference type="AlphaFoldDB" id="A0A0B1TAJ9"/>
<evidence type="ECO:0000313" key="2">
    <source>
        <dbReference type="Proteomes" id="UP000053660"/>
    </source>
</evidence>
<dbReference type="Pfam" id="PF04870">
    <property type="entry name" value="Moulting_cycle"/>
    <property type="match status" value="1"/>
</dbReference>
<gene>
    <name evidence="1" type="ORF">OESDEN_05785</name>
</gene>
<proteinExistence type="predicted"/>
<dbReference type="InterPro" id="IPR006954">
    <property type="entry name" value="Mlt-10-like"/>
</dbReference>
<name>A0A0B1TAJ9_OESDE</name>
<reference evidence="1 2" key="1">
    <citation type="submission" date="2014-03" db="EMBL/GenBank/DDBJ databases">
        <title>Draft genome of the hookworm Oesophagostomum dentatum.</title>
        <authorList>
            <person name="Mitreva M."/>
        </authorList>
    </citation>
    <scope>NUCLEOTIDE SEQUENCE [LARGE SCALE GENOMIC DNA]</scope>
    <source>
        <strain evidence="1 2">OD-Hann</strain>
    </source>
</reference>
<dbReference type="EMBL" id="KN550389">
    <property type="protein sequence ID" value="KHJ94284.1"/>
    <property type="molecule type" value="Genomic_DNA"/>
</dbReference>
<sequence length="237" mass="26294">MVAVNEKQQNALLDVVMDLSGAGKALEDILETLKPEVEEVKNVKLPLVQELSRKQDRMKASMTQEQKEDYNRKGYAFMNGNQLKLIYSPQELLRYDINTAEVDRMTKEEKALRVEHDIRALAALDRPEGPAWGTGRFRRQAGGITWQTLAPFAFALNVGGGAALQIITLSPQAFVLNVLNPRALMVETLSPRAFVGAVLSPNALIARIVSPTAFRMEIISPRAFNAWVVTPEAFVSC</sequence>
<protein>
    <submittedName>
        <fullName evidence="1">Uncharacterized protein</fullName>
    </submittedName>
</protein>
<dbReference type="OrthoDB" id="5870064at2759"/>